<dbReference type="InterPro" id="IPR036188">
    <property type="entry name" value="FAD/NAD-bd_sf"/>
</dbReference>
<dbReference type="PIRSF" id="PIRSF000350">
    <property type="entry name" value="Mercury_reductase_MerA"/>
    <property type="match status" value="1"/>
</dbReference>
<dbReference type="Pfam" id="PF02852">
    <property type="entry name" value="Pyr_redox_dim"/>
    <property type="match status" value="1"/>
</dbReference>
<accession>A0ABU9D7N6</accession>
<dbReference type="SUPFAM" id="SSF51905">
    <property type="entry name" value="FAD/NAD(P)-binding domain"/>
    <property type="match status" value="1"/>
</dbReference>
<dbReference type="RefSeq" id="WP_341370602.1">
    <property type="nucleotide sequence ID" value="NZ_JBBPCO010000006.1"/>
</dbReference>
<evidence type="ECO:0000256" key="8">
    <source>
        <dbReference type="RuleBase" id="RU003691"/>
    </source>
</evidence>
<keyword evidence="3 8" id="KW-0285">Flavoprotein</keyword>
<dbReference type="Gene3D" id="3.50.50.60">
    <property type="entry name" value="FAD/NAD(P)-binding domain"/>
    <property type="match status" value="2"/>
</dbReference>
<feature type="domain" description="FAD/NAD(P)-binding" evidence="10">
    <location>
        <begin position="5"/>
        <end position="317"/>
    </location>
</feature>
<evidence type="ECO:0000256" key="1">
    <source>
        <dbReference type="ARBA" id="ARBA00001974"/>
    </source>
</evidence>
<evidence type="ECO:0000259" key="10">
    <source>
        <dbReference type="Pfam" id="PF07992"/>
    </source>
</evidence>
<dbReference type="Pfam" id="PF07992">
    <property type="entry name" value="Pyr_redox_2"/>
    <property type="match status" value="1"/>
</dbReference>
<feature type="domain" description="Pyridine nucleotide-disulphide oxidoreductase dimerisation" evidence="9">
    <location>
        <begin position="338"/>
        <end position="446"/>
    </location>
</feature>
<protein>
    <submittedName>
        <fullName evidence="11">Glutathione-disulfide reductase</fullName>
        <ecNumber evidence="11">1.8.1.7</ecNumber>
    </submittedName>
</protein>
<keyword evidence="6" id="KW-1015">Disulfide bond</keyword>
<name>A0ABU9D7N6_9PROT</name>
<dbReference type="SUPFAM" id="SSF55424">
    <property type="entry name" value="FAD/NAD-linked reductases, dimerisation (C-terminal) domain"/>
    <property type="match status" value="1"/>
</dbReference>
<evidence type="ECO:0000256" key="4">
    <source>
        <dbReference type="ARBA" id="ARBA00022827"/>
    </source>
</evidence>
<comment type="caution">
    <text evidence="11">The sequence shown here is derived from an EMBL/GenBank/DDBJ whole genome shotgun (WGS) entry which is preliminary data.</text>
</comment>
<evidence type="ECO:0000256" key="2">
    <source>
        <dbReference type="ARBA" id="ARBA00007532"/>
    </source>
</evidence>
<evidence type="ECO:0000313" key="12">
    <source>
        <dbReference type="Proteomes" id="UP001446205"/>
    </source>
</evidence>
<dbReference type="EMBL" id="JBBPCO010000006">
    <property type="protein sequence ID" value="MEK8089545.1"/>
    <property type="molecule type" value="Genomic_DNA"/>
</dbReference>
<reference evidence="11 12" key="1">
    <citation type="submission" date="2024-04" db="EMBL/GenBank/DDBJ databases">
        <authorList>
            <person name="Abashina T."/>
            <person name="Shaikin A."/>
        </authorList>
    </citation>
    <scope>NUCLEOTIDE SEQUENCE [LARGE SCALE GENOMIC DNA]</scope>
    <source>
        <strain evidence="11 12">AAFK</strain>
    </source>
</reference>
<dbReference type="EC" id="1.8.1.7" evidence="11"/>
<keyword evidence="5 8" id="KW-0560">Oxidoreductase</keyword>
<dbReference type="NCBIfam" id="TIGR01421">
    <property type="entry name" value="gluta_reduc_1"/>
    <property type="match status" value="1"/>
</dbReference>
<sequence>MSRHYDFVVIGGGSGGIAAANRAASYGVGVVLIEGGRLGGTCVNVGCVPKKIMWNAAHLQHRLSQAWASGTHVGGNRVDWTALVSAREAYIRRLNGIYAGKLDSNGVERVEGYARFVDARTVEVNGEHISGTHVLIATGSHPVRPDVPGAELGIDSDGFFALTEQPRRVVVAGSGYIAVELAGVLRALGSEVTLLLRGERVLSGFDAMLGDELMIAMRAEGIDVITRAQTAAVERQADGLSLTLADGRKLAHFDHLIWAVGRRPNTQGLAVENAGLALSPQGHIHVDAFQSTGAPGVYAVGDVTAAPALTPVAIAAGRRLADRLFGGQPDRCLQIDLVPTVVFSHPPIGTVGLSEAQARHRHEDVKVYQARFTPLVDALAPHPGKTAMKLITAGPDELVVGCHIIGEGADEMLQGFAVAMQMGATKRDFDDTLAIHPTSAEELVTLR</sequence>
<proteinExistence type="inferred from homology"/>
<dbReference type="GO" id="GO:0004362">
    <property type="term" value="F:glutathione-disulfide reductase (NADPH) activity"/>
    <property type="evidence" value="ECO:0007669"/>
    <property type="project" value="UniProtKB-EC"/>
</dbReference>
<evidence type="ECO:0000256" key="7">
    <source>
        <dbReference type="ARBA" id="ARBA00023284"/>
    </source>
</evidence>
<dbReference type="InterPro" id="IPR012999">
    <property type="entry name" value="Pyr_OxRdtase_I_AS"/>
</dbReference>
<dbReference type="PROSITE" id="PS00076">
    <property type="entry name" value="PYRIDINE_REDOX_1"/>
    <property type="match status" value="1"/>
</dbReference>
<dbReference type="Gene3D" id="3.30.390.30">
    <property type="match status" value="1"/>
</dbReference>
<comment type="similarity">
    <text evidence="2 8">Belongs to the class-I pyridine nucleotide-disulfide oxidoreductase family.</text>
</comment>
<dbReference type="PRINTS" id="PR00411">
    <property type="entry name" value="PNDRDTASEI"/>
</dbReference>
<dbReference type="InterPro" id="IPR023753">
    <property type="entry name" value="FAD/NAD-binding_dom"/>
</dbReference>
<dbReference type="InterPro" id="IPR006322">
    <property type="entry name" value="Glutathione_Rdtase_euk/bac"/>
</dbReference>
<dbReference type="InterPro" id="IPR004099">
    <property type="entry name" value="Pyr_nucl-diS_OxRdtase_dimer"/>
</dbReference>
<evidence type="ECO:0000256" key="6">
    <source>
        <dbReference type="ARBA" id="ARBA00023157"/>
    </source>
</evidence>
<keyword evidence="12" id="KW-1185">Reference proteome</keyword>
<dbReference type="NCBIfam" id="NF004776">
    <property type="entry name" value="PRK06116.1"/>
    <property type="match status" value="1"/>
</dbReference>
<dbReference type="InterPro" id="IPR001100">
    <property type="entry name" value="Pyr_nuc-diS_OxRdtase"/>
</dbReference>
<evidence type="ECO:0000256" key="5">
    <source>
        <dbReference type="ARBA" id="ARBA00023002"/>
    </source>
</evidence>
<gene>
    <name evidence="11" type="primary">gorA</name>
    <name evidence="11" type="ORF">WOB96_07175</name>
</gene>
<keyword evidence="4 8" id="KW-0274">FAD</keyword>
<dbReference type="Proteomes" id="UP001446205">
    <property type="component" value="Unassembled WGS sequence"/>
</dbReference>
<dbReference type="InterPro" id="IPR046952">
    <property type="entry name" value="GSHR/TRXR-like"/>
</dbReference>
<evidence type="ECO:0000256" key="3">
    <source>
        <dbReference type="ARBA" id="ARBA00022630"/>
    </source>
</evidence>
<organism evidence="11 12">
    <name type="scientific">Thermithiobacillus plumbiphilus</name>
    <dbReference type="NCBI Taxonomy" id="1729899"/>
    <lineage>
        <taxon>Bacteria</taxon>
        <taxon>Pseudomonadati</taxon>
        <taxon>Pseudomonadota</taxon>
        <taxon>Acidithiobacillia</taxon>
        <taxon>Acidithiobacillales</taxon>
        <taxon>Thermithiobacillaceae</taxon>
        <taxon>Thermithiobacillus</taxon>
    </lineage>
</organism>
<dbReference type="PRINTS" id="PR00368">
    <property type="entry name" value="FADPNR"/>
</dbReference>
<dbReference type="PANTHER" id="PTHR42737:SF2">
    <property type="entry name" value="GLUTATHIONE REDUCTASE"/>
    <property type="match status" value="1"/>
</dbReference>
<evidence type="ECO:0000313" key="11">
    <source>
        <dbReference type="EMBL" id="MEK8089545.1"/>
    </source>
</evidence>
<comment type="cofactor">
    <cofactor evidence="1">
        <name>FAD</name>
        <dbReference type="ChEBI" id="CHEBI:57692"/>
    </cofactor>
</comment>
<dbReference type="InterPro" id="IPR016156">
    <property type="entry name" value="FAD/NAD-linked_Rdtase_dimer_sf"/>
</dbReference>
<keyword evidence="7 8" id="KW-0676">Redox-active center</keyword>
<dbReference type="PANTHER" id="PTHR42737">
    <property type="entry name" value="GLUTATHIONE REDUCTASE"/>
    <property type="match status" value="1"/>
</dbReference>
<evidence type="ECO:0000259" key="9">
    <source>
        <dbReference type="Pfam" id="PF02852"/>
    </source>
</evidence>